<evidence type="ECO:0000313" key="1">
    <source>
        <dbReference type="EMBL" id="MEQ2227952.1"/>
    </source>
</evidence>
<accession>A0ABV0T6M4</accession>
<organism evidence="1 2">
    <name type="scientific">Ilyodon furcidens</name>
    <name type="common">goldbreast splitfin</name>
    <dbReference type="NCBI Taxonomy" id="33524"/>
    <lineage>
        <taxon>Eukaryota</taxon>
        <taxon>Metazoa</taxon>
        <taxon>Chordata</taxon>
        <taxon>Craniata</taxon>
        <taxon>Vertebrata</taxon>
        <taxon>Euteleostomi</taxon>
        <taxon>Actinopterygii</taxon>
        <taxon>Neopterygii</taxon>
        <taxon>Teleostei</taxon>
        <taxon>Neoteleostei</taxon>
        <taxon>Acanthomorphata</taxon>
        <taxon>Ovalentaria</taxon>
        <taxon>Atherinomorphae</taxon>
        <taxon>Cyprinodontiformes</taxon>
        <taxon>Goodeidae</taxon>
        <taxon>Ilyodon</taxon>
    </lineage>
</organism>
<dbReference type="EMBL" id="JAHRIQ010023361">
    <property type="protein sequence ID" value="MEQ2227952.1"/>
    <property type="molecule type" value="Genomic_DNA"/>
</dbReference>
<dbReference type="Proteomes" id="UP001482620">
    <property type="component" value="Unassembled WGS sequence"/>
</dbReference>
<comment type="caution">
    <text evidence="1">The sequence shown here is derived from an EMBL/GenBank/DDBJ whole genome shotgun (WGS) entry which is preliminary data.</text>
</comment>
<name>A0ABV0T6M4_9TELE</name>
<keyword evidence="2" id="KW-1185">Reference proteome</keyword>
<proteinExistence type="predicted"/>
<protein>
    <submittedName>
        <fullName evidence="1">Uncharacterized protein</fullName>
    </submittedName>
</protein>
<reference evidence="1 2" key="1">
    <citation type="submission" date="2021-06" db="EMBL/GenBank/DDBJ databases">
        <authorList>
            <person name="Palmer J.M."/>
        </authorList>
    </citation>
    <scope>NUCLEOTIDE SEQUENCE [LARGE SCALE GENOMIC DNA]</scope>
    <source>
        <strain evidence="2">if_2019</strain>
        <tissue evidence="1">Muscle</tissue>
    </source>
</reference>
<sequence length="124" mass="13870">MDLLISNHGADKKRRKNVLLSLSLSFVYQIIIVRAQESRQQISVQHYKLLSGSTPILRTDSLKNDPRGGETGTGRLSNSFYHPGSFWCQKLKGKPDSATLLPSYEPDQACAIRVIFVLKALALR</sequence>
<evidence type="ECO:0000313" key="2">
    <source>
        <dbReference type="Proteomes" id="UP001482620"/>
    </source>
</evidence>
<gene>
    <name evidence="1" type="ORF">ILYODFUR_003650</name>
</gene>